<comment type="caution">
    <text evidence="2">The sequence shown here is derived from an EMBL/GenBank/DDBJ whole genome shotgun (WGS) entry which is preliminary data.</text>
</comment>
<keyword evidence="3" id="KW-1185">Reference proteome</keyword>
<evidence type="ECO:0000259" key="1">
    <source>
        <dbReference type="Pfam" id="PF03413"/>
    </source>
</evidence>
<protein>
    <recommendedName>
        <fullName evidence="1">PepSY domain-containing protein</fullName>
    </recommendedName>
</protein>
<feature type="domain" description="PepSY" evidence="1">
    <location>
        <begin position="75"/>
        <end position="115"/>
    </location>
</feature>
<reference evidence="2 3" key="1">
    <citation type="journal article" date="2014" name="Int. J. Syst. Evol. Microbiol.">
        <title>Complete genome sequence of Corynebacterium casei LMG S-19264T (=DSM 44701T), isolated from a smear-ripened cheese.</title>
        <authorList>
            <consortium name="US DOE Joint Genome Institute (JGI-PGF)"/>
            <person name="Walter F."/>
            <person name="Albersmeier A."/>
            <person name="Kalinowski J."/>
            <person name="Ruckert C."/>
        </authorList>
    </citation>
    <scope>NUCLEOTIDE SEQUENCE [LARGE SCALE GENOMIC DNA]</scope>
    <source>
        <strain evidence="2 3">CGMCC 1.15358</strain>
    </source>
</reference>
<proteinExistence type="predicted"/>
<dbReference type="Gene3D" id="3.10.450.40">
    <property type="match status" value="1"/>
</dbReference>
<dbReference type="Proteomes" id="UP000598997">
    <property type="component" value="Unassembled WGS sequence"/>
</dbReference>
<dbReference type="InterPro" id="IPR025711">
    <property type="entry name" value="PepSY"/>
</dbReference>
<dbReference type="Pfam" id="PF03413">
    <property type="entry name" value="PepSY"/>
    <property type="match status" value="1"/>
</dbReference>
<accession>A0A916YMR6</accession>
<gene>
    <name evidence="2" type="ORF">GCM10010989_29180</name>
</gene>
<name>A0A916YMR6_9SPHN</name>
<evidence type="ECO:0000313" key="2">
    <source>
        <dbReference type="EMBL" id="GGD53119.1"/>
    </source>
</evidence>
<evidence type="ECO:0000313" key="3">
    <source>
        <dbReference type="Proteomes" id="UP000598997"/>
    </source>
</evidence>
<sequence length="123" mass="13591">MEVEAESGSSGRLNYELEVLVGGEIRELRIDSRSGRITTTSTNKLVSWVRNLFASDRTMRDFKPLSAIIVGLEKQSGGTVTEVEFEDDDHHLHYQIDISTSAGSASLYIDPISGQRLGFALED</sequence>
<dbReference type="AlphaFoldDB" id="A0A916YMR6"/>
<dbReference type="EMBL" id="BMIO01000013">
    <property type="protein sequence ID" value="GGD53119.1"/>
    <property type="molecule type" value="Genomic_DNA"/>
</dbReference>
<organism evidence="2 3">
    <name type="scientific">Croceicoccus pelagius</name>
    <dbReference type="NCBI Taxonomy" id="1703341"/>
    <lineage>
        <taxon>Bacteria</taxon>
        <taxon>Pseudomonadati</taxon>
        <taxon>Pseudomonadota</taxon>
        <taxon>Alphaproteobacteria</taxon>
        <taxon>Sphingomonadales</taxon>
        <taxon>Erythrobacteraceae</taxon>
        <taxon>Croceicoccus</taxon>
    </lineage>
</organism>